<evidence type="ECO:0000256" key="4">
    <source>
        <dbReference type="ARBA" id="ARBA00022927"/>
    </source>
</evidence>
<keyword evidence="5 7" id="KW-0333">Golgi apparatus</keyword>
<dbReference type="InterPro" id="IPR050840">
    <property type="entry name" value="Adaptor_Complx_Large_Subunit"/>
</dbReference>
<name>A0A9W5TAV0_BABOV</name>
<accession>A0A9W5TAV0</accession>
<dbReference type="Proteomes" id="UP001057455">
    <property type="component" value="Unassembled WGS sequence"/>
</dbReference>
<evidence type="ECO:0000259" key="8">
    <source>
        <dbReference type="Pfam" id="PF01602"/>
    </source>
</evidence>
<dbReference type="PANTHER" id="PTHR22780">
    <property type="entry name" value="ADAPTIN, ALPHA/GAMMA/EPSILON"/>
    <property type="match status" value="1"/>
</dbReference>
<evidence type="ECO:0000313" key="9">
    <source>
        <dbReference type="EMBL" id="GFE54682.1"/>
    </source>
</evidence>
<evidence type="ECO:0000256" key="7">
    <source>
        <dbReference type="PIRNR" id="PIRNR037094"/>
    </source>
</evidence>
<dbReference type="OrthoDB" id="28053at2759"/>
<dbReference type="Gene3D" id="1.25.10.10">
    <property type="entry name" value="Leucine-rich Repeat Variant"/>
    <property type="match status" value="1"/>
</dbReference>
<evidence type="ECO:0000256" key="1">
    <source>
        <dbReference type="ARBA" id="ARBA00004308"/>
    </source>
</evidence>
<evidence type="ECO:0000256" key="5">
    <source>
        <dbReference type="ARBA" id="ARBA00023034"/>
    </source>
</evidence>
<dbReference type="GO" id="GO:0006886">
    <property type="term" value="P:intracellular protein transport"/>
    <property type="evidence" value="ECO:0007669"/>
    <property type="project" value="UniProtKB-UniRule"/>
</dbReference>
<dbReference type="InterPro" id="IPR002553">
    <property type="entry name" value="Clathrin/coatomer_adapt-like_N"/>
</dbReference>
<dbReference type="GO" id="GO:0030121">
    <property type="term" value="C:AP-1 adaptor complex"/>
    <property type="evidence" value="ECO:0007669"/>
    <property type="project" value="InterPro"/>
</dbReference>
<keyword evidence="4 7" id="KW-0653">Protein transport</keyword>
<feature type="domain" description="Clathrin/coatomer adaptor adaptin-like N-terminal" evidence="8">
    <location>
        <begin position="22"/>
        <end position="641"/>
    </location>
</feature>
<keyword evidence="7" id="KW-0968">Cytoplasmic vesicle</keyword>
<comment type="subcellular location">
    <subcellularLocation>
        <location evidence="1">Endomembrane system</location>
    </subcellularLocation>
    <subcellularLocation>
        <location evidence="2">Golgi apparatus</location>
    </subcellularLocation>
</comment>
<evidence type="ECO:0000256" key="2">
    <source>
        <dbReference type="ARBA" id="ARBA00004555"/>
    </source>
</evidence>
<dbReference type="AlphaFoldDB" id="A0A9W5TAV0"/>
<gene>
    <name evidence="9" type="ORF">BaOVIS_020860</name>
</gene>
<evidence type="ECO:0000313" key="10">
    <source>
        <dbReference type="Proteomes" id="UP001057455"/>
    </source>
</evidence>
<evidence type="ECO:0000256" key="3">
    <source>
        <dbReference type="ARBA" id="ARBA00022448"/>
    </source>
</evidence>
<keyword evidence="10" id="KW-1185">Reference proteome</keyword>
<keyword evidence="3 7" id="KW-0813">Transport</keyword>
<comment type="caution">
    <text evidence="9">The sequence shown here is derived from an EMBL/GenBank/DDBJ whole genome shotgun (WGS) entry which is preliminary data.</text>
</comment>
<dbReference type="InterPro" id="IPR011989">
    <property type="entry name" value="ARM-like"/>
</dbReference>
<dbReference type="EMBL" id="BLIY01000017">
    <property type="protein sequence ID" value="GFE54682.1"/>
    <property type="molecule type" value="Genomic_DNA"/>
</dbReference>
<organism evidence="9 10">
    <name type="scientific">Babesia ovis</name>
    <dbReference type="NCBI Taxonomy" id="5869"/>
    <lineage>
        <taxon>Eukaryota</taxon>
        <taxon>Sar</taxon>
        <taxon>Alveolata</taxon>
        <taxon>Apicomplexa</taxon>
        <taxon>Aconoidasida</taxon>
        <taxon>Piroplasmida</taxon>
        <taxon>Babesiidae</taxon>
        <taxon>Babesia</taxon>
    </lineage>
</organism>
<dbReference type="GO" id="GO:0016192">
    <property type="term" value="P:vesicle-mediated transport"/>
    <property type="evidence" value="ECO:0007669"/>
    <property type="project" value="InterPro"/>
</dbReference>
<sequence>MTGSVKDMIRSIRSCKTPAEERAVIARECADIRGALNGNSSSERRKNIAKLLLIHLMGHNTNFGQVECVKLVASSKFADKRIGYLGLSLLLNEDSEILTLAINSIKMDLNGNNVYAAESALNALGSLGTQEMFKELYYDLERLMKSPAVNVRKRAIVCAARMLRKVGQASMVPGPDAMELATSHFHLIPSLLCDHNHGIISAALTMLEVIIEYFPKCCNFPSVYELLVKTLQSVCNEATGGIGMMFGGGRDYEVNGVNDPFLKVKLLSLLRRVFAKCRDQVPGNQQLFDIVSQVVKGATTSNNASHALMYECVRTIYSEMHDPKFNQLGKDVVQKFISTNDNNIKYIALGILNNLVDVTLTVGDSNWNIIVQSLRQPDISIRRRALDVTLKLMSRDTVRPLMQHLYDFLLAASDDLKKESVTKIAAALKRHAESEYYRLETMVKIFAIAGNCLSDSILHSFIAEVGAAPQDTQIRVTTKLYYVLPNNLGQDALVRAALWCLGEYTHMLPSLSQIDVTPSSGIQAPVEAEPAAKLEYEDLLGVADATKSAVDINAILGSSSGETAAQVVQSLEPVAKHILTCSGTPGKDCTNGQYLLTCLGKLASRLPNEASTILRIVKQFKKHINTELQQRAGEIEMLYQQGALDVLVLTGPVVIPYHMPAMDNALLPMETVPAAFADDLLGLCDVGSGKPADSTVVAPAPLVNTAKAQKIDTLDFMSFESNDMDTKTKKNNDEFGEFFPF</sequence>
<protein>
    <recommendedName>
        <fullName evidence="7">AP-1 complex subunit gamma</fullName>
    </recommendedName>
</protein>
<dbReference type="Pfam" id="PF01602">
    <property type="entry name" value="Adaptin_N"/>
    <property type="match status" value="1"/>
</dbReference>
<evidence type="ECO:0000256" key="6">
    <source>
        <dbReference type="ARBA" id="ARBA00023136"/>
    </source>
</evidence>
<dbReference type="InterPro" id="IPR016024">
    <property type="entry name" value="ARM-type_fold"/>
</dbReference>
<dbReference type="PIRSF" id="PIRSF037094">
    <property type="entry name" value="AP1_complex_gamma"/>
    <property type="match status" value="1"/>
</dbReference>
<reference evidence="9" key="1">
    <citation type="submission" date="2019-12" db="EMBL/GenBank/DDBJ databases">
        <title>Genome sequence of Babesia ovis.</title>
        <authorList>
            <person name="Yamagishi J."/>
            <person name="Sevinc F."/>
            <person name="Xuan X."/>
        </authorList>
    </citation>
    <scope>NUCLEOTIDE SEQUENCE</scope>
    <source>
        <strain evidence="9">Selcuk</strain>
    </source>
</reference>
<keyword evidence="6 7" id="KW-0472">Membrane</keyword>
<dbReference type="InterPro" id="IPR017107">
    <property type="entry name" value="AP1_complex_gsu"/>
</dbReference>
<comment type="similarity">
    <text evidence="7">Belongs to the adaptor complexes large subunit family.</text>
</comment>
<proteinExistence type="inferred from homology"/>
<dbReference type="SUPFAM" id="SSF48371">
    <property type="entry name" value="ARM repeat"/>
    <property type="match status" value="1"/>
</dbReference>